<feature type="transmembrane region" description="Helical" evidence="1">
    <location>
        <begin position="84"/>
        <end position="107"/>
    </location>
</feature>
<dbReference type="RefSeq" id="WP_179389375.1">
    <property type="nucleotide sequence ID" value="NZ_JACBYQ010000002.1"/>
</dbReference>
<dbReference type="EMBL" id="JACBYQ010000002">
    <property type="protein sequence ID" value="NYE95613.1"/>
    <property type="molecule type" value="Genomic_DNA"/>
</dbReference>
<gene>
    <name evidence="2" type="ORF">FHU41_001863</name>
</gene>
<keyword evidence="3" id="KW-1185">Reference proteome</keyword>
<sequence>MERAQSKPANKILSALYGLLFTTLFAGYFVWLLQAPAQIYTKNSATPLTGSGLLIGLCFLVSLLLLIFLCCARIGGSFVLPSWAILLCLFAQGAITGALSLWSFVWLSYSSSLWIFVSASAPLIPFLVVALALLFAALTRTKDLARRQLYIKLVWIVPPAFLLFWTGVVVLIRLTL</sequence>
<feature type="transmembrane region" description="Helical" evidence="1">
    <location>
        <begin position="53"/>
        <end position="72"/>
    </location>
</feature>
<reference evidence="2 3" key="1">
    <citation type="submission" date="2020-07" db="EMBL/GenBank/DDBJ databases">
        <title>Sequencing the genomes of 1000 actinobacteria strains.</title>
        <authorList>
            <person name="Klenk H.-P."/>
        </authorList>
    </citation>
    <scope>NUCLEOTIDE SEQUENCE [LARGE SCALE GENOMIC DNA]</scope>
    <source>
        <strain evidence="2 3">DSM 102047</strain>
    </source>
</reference>
<evidence type="ECO:0000313" key="3">
    <source>
        <dbReference type="Proteomes" id="UP000521748"/>
    </source>
</evidence>
<protein>
    <submittedName>
        <fullName evidence="2">Uncharacterized protein</fullName>
    </submittedName>
</protein>
<keyword evidence="1" id="KW-1133">Transmembrane helix</keyword>
<organism evidence="2 3">
    <name type="scientific">Psychromicrobium silvestre</name>
    <dbReference type="NCBI Taxonomy" id="1645614"/>
    <lineage>
        <taxon>Bacteria</taxon>
        <taxon>Bacillati</taxon>
        <taxon>Actinomycetota</taxon>
        <taxon>Actinomycetes</taxon>
        <taxon>Micrococcales</taxon>
        <taxon>Micrococcaceae</taxon>
        <taxon>Psychromicrobium</taxon>
    </lineage>
</organism>
<feature type="transmembrane region" description="Helical" evidence="1">
    <location>
        <begin position="113"/>
        <end position="137"/>
    </location>
</feature>
<keyword evidence="1" id="KW-0472">Membrane</keyword>
<dbReference type="AlphaFoldDB" id="A0A7Y9S6T3"/>
<evidence type="ECO:0000256" key="1">
    <source>
        <dbReference type="SAM" id="Phobius"/>
    </source>
</evidence>
<evidence type="ECO:0000313" key="2">
    <source>
        <dbReference type="EMBL" id="NYE95613.1"/>
    </source>
</evidence>
<proteinExistence type="predicted"/>
<accession>A0A7Y9S6T3</accession>
<dbReference type="Proteomes" id="UP000521748">
    <property type="component" value="Unassembled WGS sequence"/>
</dbReference>
<name>A0A7Y9S6T3_9MICC</name>
<comment type="caution">
    <text evidence="2">The sequence shown here is derived from an EMBL/GenBank/DDBJ whole genome shotgun (WGS) entry which is preliminary data.</text>
</comment>
<feature type="transmembrane region" description="Helical" evidence="1">
    <location>
        <begin position="12"/>
        <end position="33"/>
    </location>
</feature>
<feature type="transmembrane region" description="Helical" evidence="1">
    <location>
        <begin position="149"/>
        <end position="172"/>
    </location>
</feature>
<keyword evidence="1" id="KW-0812">Transmembrane</keyword>